<accession>A0A1R1S215</accession>
<name>A0A1R1S215_9BACI</name>
<sequence length="158" mass="18570">MNEERLGDFPRLKVISAILLTISTFGMYIPYWFLSRRQALEKCRIKLPYVAIKVTVLLFAFTILESFWVSFLSLGDPLPYHHILLLPLHPERSFLPQFSFLLFCSVNIFSSFRIRKAFQRNRLKINGLWTFLFNISYLQHIMNKHISAAGLDETRKAV</sequence>
<dbReference type="RefSeq" id="WP_076760096.1">
    <property type="nucleotide sequence ID" value="NZ_JARMMH010000011.1"/>
</dbReference>
<evidence type="ECO:0000313" key="3">
    <source>
        <dbReference type="Proteomes" id="UP000187367"/>
    </source>
</evidence>
<keyword evidence="1" id="KW-0472">Membrane</keyword>
<dbReference type="AlphaFoldDB" id="A0A1R1S215"/>
<dbReference type="Proteomes" id="UP000187367">
    <property type="component" value="Unassembled WGS sequence"/>
</dbReference>
<protein>
    <recommendedName>
        <fullName evidence="4">DUF4234 domain-containing protein</fullName>
    </recommendedName>
</protein>
<organism evidence="2 3">
    <name type="scientific">Bacillus swezeyi</name>
    <dbReference type="NCBI Taxonomy" id="1925020"/>
    <lineage>
        <taxon>Bacteria</taxon>
        <taxon>Bacillati</taxon>
        <taxon>Bacillota</taxon>
        <taxon>Bacilli</taxon>
        <taxon>Bacillales</taxon>
        <taxon>Bacillaceae</taxon>
        <taxon>Bacillus</taxon>
    </lineage>
</organism>
<reference evidence="2 3" key="1">
    <citation type="submission" date="2017-01" db="EMBL/GenBank/DDBJ databases">
        <title>Bacillus phylogenomics.</title>
        <authorList>
            <person name="Dunlap C."/>
        </authorList>
    </citation>
    <scope>NUCLEOTIDE SEQUENCE [LARGE SCALE GENOMIC DNA]</scope>
    <source>
        <strain evidence="2 3">NRRL B-41282</strain>
    </source>
</reference>
<evidence type="ECO:0008006" key="4">
    <source>
        <dbReference type="Google" id="ProtNLM"/>
    </source>
</evidence>
<keyword evidence="3" id="KW-1185">Reference proteome</keyword>
<keyword evidence="1" id="KW-1133">Transmembrane helix</keyword>
<dbReference type="OrthoDB" id="2735221at2"/>
<comment type="caution">
    <text evidence="2">The sequence shown here is derived from an EMBL/GenBank/DDBJ whole genome shotgun (WGS) entry which is preliminary data.</text>
</comment>
<dbReference type="EMBL" id="MTJL01000011">
    <property type="protein sequence ID" value="OMI07028.1"/>
    <property type="molecule type" value="Genomic_DNA"/>
</dbReference>
<feature type="transmembrane region" description="Helical" evidence="1">
    <location>
        <begin position="54"/>
        <end position="74"/>
    </location>
</feature>
<keyword evidence="1" id="KW-0812">Transmembrane</keyword>
<gene>
    <name evidence="2" type="ORF">BW143_07470</name>
</gene>
<accession>A0A1R1QQW1</accession>
<evidence type="ECO:0000256" key="1">
    <source>
        <dbReference type="SAM" id="Phobius"/>
    </source>
</evidence>
<feature type="transmembrane region" description="Helical" evidence="1">
    <location>
        <begin position="94"/>
        <end position="114"/>
    </location>
</feature>
<evidence type="ECO:0000313" key="2">
    <source>
        <dbReference type="EMBL" id="OMI07028.1"/>
    </source>
</evidence>
<feature type="transmembrane region" description="Helical" evidence="1">
    <location>
        <begin position="12"/>
        <end position="34"/>
    </location>
</feature>
<proteinExistence type="predicted"/>